<protein>
    <recommendedName>
        <fullName evidence="3">Extradiol ring-cleavage dioxygenase LigAB LigA subunit domain-containing protein</fullName>
    </recommendedName>
</protein>
<evidence type="ECO:0000313" key="1">
    <source>
        <dbReference type="EMBL" id="MBS2548561.1"/>
    </source>
</evidence>
<dbReference type="Proteomes" id="UP000730482">
    <property type="component" value="Unassembled WGS sequence"/>
</dbReference>
<accession>A0ABS5KR77</accession>
<name>A0ABS5KR77_9ACTN</name>
<gene>
    <name evidence="1" type="ORF">KGQ19_16970</name>
</gene>
<proteinExistence type="predicted"/>
<dbReference type="SUPFAM" id="SSF48076">
    <property type="entry name" value="LigA subunit of an aromatic-ring-opening dioxygenase LigAB"/>
    <property type="match status" value="1"/>
</dbReference>
<comment type="caution">
    <text evidence="1">The sequence shown here is derived from an EMBL/GenBank/DDBJ whole genome shotgun (WGS) entry which is preliminary data.</text>
</comment>
<organism evidence="1 2">
    <name type="scientific">Catenulispora pinistramenti</name>
    <dbReference type="NCBI Taxonomy" id="2705254"/>
    <lineage>
        <taxon>Bacteria</taxon>
        <taxon>Bacillati</taxon>
        <taxon>Actinomycetota</taxon>
        <taxon>Actinomycetes</taxon>
        <taxon>Catenulisporales</taxon>
        <taxon>Catenulisporaceae</taxon>
        <taxon>Catenulispora</taxon>
    </lineage>
</organism>
<evidence type="ECO:0008006" key="3">
    <source>
        <dbReference type="Google" id="ProtNLM"/>
    </source>
</evidence>
<dbReference type="RefSeq" id="WP_212010136.1">
    <property type="nucleotide sequence ID" value="NZ_JAAFYZ010000051.1"/>
</dbReference>
<dbReference type="InterPro" id="IPR036622">
    <property type="entry name" value="LigA_sf"/>
</dbReference>
<dbReference type="Gene3D" id="1.10.700.10">
    <property type="entry name" value="Dioxygenase LigAB, LigA subunit"/>
    <property type="match status" value="1"/>
</dbReference>
<dbReference type="EMBL" id="JAAFYZ010000051">
    <property type="protein sequence ID" value="MBS2548561.1"/>
    <property type="molecule type" value="Genomic_DNA"/>
</dbReference>
<sequence length="108" mass="11778">MPSLPGHADITRLTGAYPLNWLCYRASQDEQLRTGLHTNPAATLRSLPAPLPPLSDADQRLLLDGDVPALLDAGVHPLLLVRLATFRLFGLDPDVYSHRMGAGHEHNP</sequence>
<reference evidence="1 2" key="1">
    <citation type="submission" date="2020-02" db="EMBL/GenBank/DDBJ databases">
        <title>Acidophilic actinobacteria isolated from forest soil.</title>
        <authorList>
            <person name="Golinska P."/>
        </authorList>
    </citation>
    <scope>NUCLEOTIDE SEQUENCE [LARGE SCALE GENOMIC DNA]</scope>
    <source>
        <strain evidence="1 2">NL8</strain>
    </source>
</reference>
<evidence type="ECO:0000313" key="2">
    <source>
        <dbReference type="Proteomes" id="UP000730482"/>
    </source>
</evidence>
<keyword evidence="2" id="KW-1185">Reference proteome</keyword>